<keyword evidence="2" id="KW-1133">Transmembrane helix</keyword>
<feature type="compositionally biased region" description="Basic and acidic residues" evidence="1">
    <location>
        <begin position="82"/>
        <end position="96"/>
    </location>
</feature>
<protein>
    <submittedName>
        <fullName evidence="3">Uncharacterized protein</fullName>
    </submittedName>
</protein>
<reference evidence="3 4" key="1">
    <citation type="journal article" date="2015" name="Nature">
        <title>rRNA introns, odd ribosomes, and small enigmatic genomes across a large radiation of phyla.</title>
        <authorList>
            <person name="Brown C.T."/>
            <person name="Hug L.A."/>
            <person name="Thomas B.C."/>
            <person name="Sharon I."/>
            <person name="Castelle C.J."/>
            <person name="Singh A."/>
            <person name="Wilkins M.J."/>
            <person name="Williams K.H."/>
            <person name="Banfield J.F."/>
        </authorList>
    </citation>
    <scope>NUCLEOTIDE SEQUENCE [LARGE SCALE GENOMIC DNA]</scope>
</reference>
<feature type="compositionally biased region" description="Polar residues" evidence="1">
    <location>
        <begin position="1"/>
        <end position="15"/>
    </location>
</feature>
<accession>A0A0G0QYJ4</accession>
<evidence type="ECO:0000256" key="2">
    <source>
        <dbReference type="SAM" id="Phobius"/>
    </source>
</evidence>
<feature type="region of interest" description="Disordered" evidence="1">
    <location>
        <begin position="1"/>
        <end position="28"/>
    </location>
</feature>
<feature type="region of interest" description="Disordered" evidence="1">
    <location>
        <begin position="73"/>
        <end position="102"/>
    </location>
</feature>
<feature type="transmembrane region" description="Helical" evidence="2">
    <location>
        <begin position="42"/>
        <end position="63"/>
    </location>
</feature>
<keyword evidence="2" id="KW-0812">Transmembrane</keyword>
<name>A0A0G0QYJ4_9BACT</name>
<comment type="caution">
    <text evidence="3">The sequence shown here is derived from an EMBL/GenBank/DDBJ whole genome shotgun (WGS) entry which is preliminary data.</text>
</comment>
<keyword evidence="2" id="KW-0472">Membrane</keyword>
<sequence>MDEQINTPIEQQPQTEPMPDWNTPKPVEDELNKYGSAKGLKIFLIIGFVVILAAIGLFVYQIVVKGKTPAEQIQRQPVTTEVKQEEPVAEENKTSEEQINEIDQINIDEMDSLLNETDLDDLNL</sequence>
<organism evidence="3 4">
    <name type="scientific">Candidatus Woesebacteria bacterium GW2011_GWB1_40_12</name>
    <dbReference type="NCBI Taxonomy" id="1618576"/>
    <lineage>
        <taxon>Bacteria</taxon>
        <taxon>Candidatus Woeseibacteriota</taxon>
    </lineage>
</organism>
<evidence type="ECO:0000256" key="1">
    <source>
        <dbReference type="SAM" id="MobiDB-lite"/>
    </source>
</evidence>
<evidence type="ECO:0000313" key="4">
    <source>
        <dbReference type="Proteomes" id="UP000034215"/>
    </source>
</evidence>
<proteinExistence type="predicted"/>
<dbReference type="AlphaFoldDB" id="A0A0G0QYJ4"/>
<gene>
    <name evidence="3" type="ORF">UT76_C0021G0015</name>
</gene>
<dbReference type="Proteomes" id="UP000034215">
    <property type="component" value="Unassembled WGS sequence"/>
</dbReference>
<evidence type="ECO:0000313" key="3">
    <source>
        <dbReference type="EMBL" id="KKR42516.1"/>
    </source>
</evidence>
<dbReference type="EMBL" id="LBYA01000021">
    <property type="protein sequence ID" value="KKR42516.1"/>
    <property type="molecule type" value="Genomic_DNA"/>
</dbReference>